<dbReference type="Pfam" id="PF14776">
    <property type="entry name" value="UNC-79"/>
    <property type="match status" value="3"/>
</dbReference>
<feature type="region of interest" description="Disordered" evidence="1">
    <location>
        <begin position="709"/>
        <end position="751"/>
    </location>
</feature>
<evidence type="ECO:0000313" key="3">
    <source>
        <dbReference type="Proteomes" id="UP001233999"/>
    </source>
</evidence>
<feature type="region of interest" description="Disordered" evidence="1">
    <location>
        <begin position="564"/>
        <end position="619"/>
    </location>
</feature>
<feature type="compositionally biased region" description="Basic and acidic residues" evidence="1">
    <location>
        <begin position="728"/>
        <end position="747"/>
    </location>
</feature>
<evidence type="ECO:0000313" key="2">
    <source>
        <dbReference type="EMBL" id="KAJ9597430.1"/>
    </source>
</evidence>
<reference evidence="2" key="1">
    <citation type="journal article" date="2023" name="IScience">
        <title>Live-bearing cockroach genome reveals convergent evolutionary mechanisms linked to viviparity in insects and beyond.</title>
        <authorList>
            <person name="Fouks B."/>
            <person name="Harrison M.C."/>
            <person name="Mikhailova A.A."/>
            <person name="Marchal E."/>
            <person name="English S."/>
            <person name="Carruthers M."/>
            <person name="Jennings E.C."/>
            <person name="Chiamaka E.L."/>
            <person name="Frigard R.A."/>
            <person name="Pippel M."/>
            <person name="Attardo G.M."/>
            <person name="Benoit J.B."/>
            <person name="Bornberg-Bauer E."/>
            <person name="Tobe S.S."/>
        </authorList>
    </citation>
    <scope>NUCLEOTIDE SEQUENCE</scope>
    <source>
        <strain evidence="2">Stay&amp;Tobe</strain>
    </source>
</reference>
<dbReference type="PANTHER" id="PTHR21696">
    <property type="entry name" value="PROTEIN UNC-79 HOMOLOG"/>
    <property type="match status" value="1"/>
</dbReference>
<dbReference type="AlphaFoldDB" id="A0AAD8ENM4"/>
<dbReference type="InterPro" id="IPR024855">
    <property type="entry name" value="UNC79"/>
</dbReference>
<dbReference type="Proteomes" id="UP001233999">
    <property type="component" value="Unassembled WGS sequence"/>
</dbReference>
<name>A0AAD8ENM4_DIPPU</name>
<feature type="compositionally biased region" description="Basic and acidic residues" evidence="1">
    <location>
        <begin position="566"/>
        <end position="592"/>
    </location>
</feature>
<feature type="non-terminal residue" evidence="2">
    <location>
        <position position="1"/>
    </location>
</feature>
<dbReference type="EMBL" id="JASPKZ010001610">
    <property type="protein sequence ID" value="KAJ9597430.1"/>
    <property type="molecule type" value="Genomic_DNA"/>
</dbReference>
<proteinExistence type="predicted"/>
<gene>
    <name evidence="2" type="ORF">L9F63_011724</name>
</gene>
<comment type="caution">
    <text evidence="2">The sequence shown here is derived from an EMBL/GenBank/DDBJ whole genome shotgun (WGS) entry which is preliminary data.</text>
</comment>
<sequence>MGTKAAAFTAKIRNLHDYQLRLLHNIMPVPSGGDVANTLKYFSQMLLNVLRDVPSSPIEMLKSLEKDSVRLGLYPNLDYKGLYNAIVQLTDVVPLIQYGLNAFGQAILQCLGCLLPFLDRDMIDTLPYLTASLMAVFPSSLHQDIVNSLCFYILPFTITRRDDEEQENYASQSVAAIIMMVFQYSEDPDLVPFVCQRDMCPNAGNAEAAKNCRGTTDKYAVSICFSTECASYNGNHPIRYCQQCHNIRHNNRRGGDHIVHTSLPQLWDMDAEVQTYMVEAIVSLLKEAKALNADMNKESAEAQVKASLLNVVIEDPIALEERQLLGRYGVWLLVGLCTPHEDTPAETLGRLLSMLFHWFDITSYTFDDQESTIERLKTEFVCSWLTDVCNSHFPVFVSCLLPHPPEYARVGGHWNNFSRKLWSCAGRMTEWIHWCQDPYTFKGWPEPAFQFRLPYESISPDIWGYFVMPHWMAAKGNDVPEKELSELRNLLRMSCNGKILDPDMSPLGFDANKLYNFVAIRFKKTSAKVQEQALSWLQILTVLDIVIPLQQLFSMFSDGVRVMKGNPKDEKHSKHTKTEDGVKKGSPVKETDDISPSPVVEDSSGNTSGLSDDEGPTMRNVGFETDAELTLSCCILMLDVLLSQMELQEIEMHCGVHTSLSEDVCKLLKCMVSASWVGAHTCASKNDCAFCESSVMWHQLALETIEYLSPENPVNPPDSQVDEQAGDESGHGRKGSPESDKKSESKPDVVINMPIPEFHSVGVVLMHVPH</sequence>
<dbReference type="PANTHER" id="PTHR21696:SF2">
    <property type="entry name" value="PROTEIN UNC-79 HOMOLOG"/>
    <property type="match status" value="1"/>
</dbReference>
<reference evidence="2" key="2">
    <citation type="submission" date="2023-05" db="EMBL/GenBank/DDBJ databases">
        <authorList>
            <person name="Fouks B."/>
        </authorList>
    </citation>
    <scope>NUCLEOTIDE SEQUENCE</scope>
    <source>
        <strain evidence="2">Stay&amp;Tobe</strain>
        <tissue evidence="2">Testes</tissue>
    </source>
</reference>
<accession>A0AAD8ENM4</accession>
<keyword evidence="3" id="KW-1185">Reference proteome</keyword>
<evidence type="ECO:0008006" key="4">
    <source>
        <dbReference type="Google" id="ProtNLM"/>
    </source>
</evidence>
<evidence type="ECO:0000256" key="1">
    <source>
        <dbReference type="SAM" id="MobiDB-lite"/>
    </source>
</evidence>
<organism evidence="2 3">
    <name type="scientific">Diploptera punctata</name>
    <name type="common">Pacific beetle cockroach</name>
    <dbReference type="NCBI Taxonomy" id="6984"/>
    <lineage>
        <taxon>Eukaryota</taxon>
        <taxon>Metazoa</taxon>
        <taxon>Ecdysozoa</taxon>
        <taxon>Arthropoda</taxon>
        <taxon>Hexapoda</taxon>
        <taxon>Insecta</taxon>
        <taxon>Pterygota</taxon>
        <taxon>Neoptera</taxon>
        <taxon>Polyneoptera</taxon>
        <taxon>Dictyoptera</taxon>
        <taxon>Blattodea</taxon>
        <taxon>Blaberoidea</taxon>
        <taxon>Blaberidae</taxon>
        <taxon>Diplopterinae</taxon>
        <taxon>Diploptera</taxon>
    </lineage>
</organism>
<protein>
    <recommendedName>
        <fullName evidence="4">Protein unc-79 homolog</fullName>
    </recommendedName>
</protein>